<reference evidence="7" key="2">
    <citation type="submission" date="2025-08" db="UniProtKB">
        <authorList>
            <consortium name="Ensembl"/>
        </authorList>
    </citation>
    <scope>IDENTIFICATION</scope>
</reference>
<reference evidence="7" key="3">
    <citation type="submission" date="2025-09" db="UniProtKB">
        <authorList>
            <consortium name="Ensembl"/>
        </authorList>
    </citation>
    <scope>IDENTIFICATION</scope>
</reference>
<dbReference type="GO" id="GO:0031625">
    <property type="term" value="F:ubiquitin protein ligase binding"/>
    <property type="evidence" value="ECO:0000318"/>
    <property type="project" value="GO_Central"/>
</dbReference>
<dbReference type="RefSeq" id="XP_006642471.1">
    <property type="nucleotide sequence ID" value="XM_006642408.2"/>
</dbReference>
<dbReference type="GO" id="GO:0000421">
    <property type="term" value="C:autophagosome membrane"/>
    <property type="evidence" value="ECO:0000318"/>
    <property type="project" value="GO_Central"/>
</dbReference>
<dbReference type="KEGG" id="loc:102692047"/>
<protein>
    <submittedName>
        <fullName evidence="7">Zgc:92606</fullName>
    </submittedName>
</protein>
<dbReference type="PANTHER" id="PTHR10969">
    <property type="entry name" value="MICROTUBULE-ASSOCIATED PROTEINS 1A/1B LIGHT CHAIN 3-RELATED"/>
    <property type="match status" value="1"/>
</dbReference>
<dbReference type="Bgee" id="ENSLOCG00000008340">
    <property type="expression patterns" value="Expressed in larva and 13 other cell types or tissues"/>
</dbReference>
<evidence type="ECO:0000313" key="7">
    <source>
        <dbReference type="Ensembl" id="ENSLOCP00000010127.1"/>
    </source>
</evidence>
<feature type="lipid moiety-binding region" description="Phosphatidylserine amidated glycine; alternate" evidence="5">
    <location>
        <position position="116"/>
    </location>
</feature>
<dbReference type="EMBL" id="AHAT01036518">
    <property type="status" value="NOT_ANNOTATED_CDS"/>
    <property type="molecule type" value="Genomic_DNA"/>
</dbReference>
<dbReference type="HOGENOM" id="CLU_119276_0_0_1"/>
<evidence type="ECO:0000256" key="2">
    <source>
        <dbReference type="ARBA" id="ARBA00007293"/>
    </source>
</evidence>
<evidence type="ECO:0000313" key="8">
    <source>
        <dbReference type="Proteomes" id="UP000018468"/>
    </source>
</evidence>
<dbReference type="GeneTree" id="ENSGT00940000166772"/>
<dbReference type="GeneID" id="102692047"/>
<dbReference type="AlphaFoldDB" id="W5MP18"/>
<comment type="subcellular location">
    <subcellularLocation>
        <location evidence="1">Membrane</location>
    </subcellularLocation>
</comment>
<accession>W5MP18</accession>
<evidence type="ECO:0000256" key="6">
    <source>
        <dbReference type="RuleBase" id="RU004384"/>
    </source>
</evidence>
<dbReference type="Gene3D" id="3.10.20.90">
    <property type="entry name" value="Phosphatidylinositol 3-kinase Catalytic Subunit, Chain A, domain 1"/>
    <property type="match status" value="1"/>
</dbReference>
<dbReference type="Proteomes" id="UP000018468">
    <property type="component" value="Linkage group LG26"/>
</dbReference>
<dbReference type="GO" id="GO:0000045">
    <property type="term" value="P:autophagosome assembly"/>
    <property type="evidence" value="ECO:0000318"/>
    <property type="project" value="GO_Central"/>
</dbReference>
<dbReference type="OrthoDB" id="6738456at2759"/>
<dbReference type="FunCoup" id="W5MP18">
    <property type="interactions" value="125"/>
</dbReference>
<dbReference type="eggNOG" id="KOG1654">
    <property type="taxonomic scope" value="Eukaryota"/>
</dbReference>
<dbReference type="GO" id="GO:0006995">
    <property type="term" value="P:cellular response to nitrogen starvation"/>
    <property type="evidence" value="ECO:0000318"/>
    <property type="project" value="GO_Central"/>
</dbReference>
<keyword evidence="8" id="KW-1185">Reference proteome</keyword>
<dbReference type="EMBL" id="AHAT01036517">
    <property type="status" value="NOT_ANNOTATED_CDS"/>
    <property type="molecule type" value="Genomic_DNA"/>
</dbReference>
<keyword evidence="3" id="KW-0472">Membrane</keyword>
<dbReference type="InParanoid" id="W5MP18"/>
<comment type="similarity">
    <text evidence="2 6">Belongs to the ATG8 family.</text>
</comment>
<reference evidence="8" key="1">
    <citation type="submission" date="2011-12" db="EMBL/GenBank/DDBJ databases">
        <title>The Draft Genome of Lepisosteus oculatus.</title>
        <authorList>
            <consortium name="The Broad Institute Genome Assembly &amp; Analysis Group"/>
            <consortium name="Computational R&amp;D Group"/>
            <consortium name="and Sequencing Platform"/>
            <person name="Di Palma F."/>
            <person name="Alfoldi J."/>
            <person name="Johnson J."/>
            <person name="Berlin A."/>
            <person name="Gnerre S."/>
            <person name="Jaffe D."/>
            <person name="MacCallum I."/>
            <person name="Young S."/>
            <person name="Walker B.J."/>
            <person name="Lander E.S."/>
            <person name="Lindblad-Toh K."/>
        </authorList>
    </citation>
    <scope>NUCLEOTIDE SEQUENCE [LARGE SCALE GENOMIC DNA]</scope>
</reference>
<dbReference type="GO" id="GO:0000423">
    <property type="term" value="P:mitophagy"/>
    <property type="evidence" value="ECO:0000318"/>
    <property type="project" value="GO_Central"/>
</dbReference>
<evidence type="ECO:0000256" key="5">
    <source>
        <dbReference type="PIRSR" id="PIRSR604241-50"/>
    </source>
</evidence>
<name>W5MP18_LEPOC</name>
<dbReference type="STRING" id="7918.ENSLOCP00000010127"/>
<organism evidence="7 8">
    <name type="scientific">Lepisosteus oculatus</name>
    <name type="common">Spotted gar</name>
    <dbReference type="NCBI Taxonomy" id="7918"/>
    <lineage>
        <taxon>Eukaryota</taxon>
        <taxon>Metazoa</taxon>
        <taxon>Chordata</taxon>
        <taxon>Craniata</taxon>
        <taxon>Vertebrata</taxon>
        <taxon>Euteleostomi</taxon>
        <taxon>Actinopterygii</taxon>
        <taxon>Neopterygii</taxon>
        <taxon>Holostei</taxon>
        <taxon>Semionotiformes</taxon>
        <taxon>Lepisosteidae</taxon>
        <taxon>Lepisosteus</taxon>
    </lineage>
</organism>
<dbReference type="InterPro" id="IPR004241">
    <property type="entry name" value="Atg8-like"/>
</dbReference>
<dbReference type="GO" id="GO:0097352">
    <property type="term" value="P:autophagosome maturation"/>
    <property type="evidence" value="ECO:0000318"/>
    <property type="project" value="GO_Central"/>
</dbReference>
<dbReference type="SUPFAM" id="SSF54236">
    <property type="entry name" value="Ubiquitin-like"/>
    <property type="match status" value="1"/>
</dbReference>
<dbReference type="OMA" id="VYEEHHD"/>
<dbReference type="InterPro" id="IPR029071">
    <property type="entry name" value="Ubiquitin-like_domsf"/>
</dbReference>
<keyword evidence="4 5" id="KW-0449">Lipoprotein</keyword>
<sequence length="117" mass="13472">MGSRYQRSVPLPVRRAEGQRIREKHPDKIPIIVERVARARVPDLQKKKYLVPSDLTVGQFCFLIRQRISLRPEEALFFFVDNALPPSGATLAQIYQDHHAEDLFLYVAYSDESVYGA</sequence>
<dbReference type="Ensembl" id="ENSLOCT00000010139.1">
    <property type="protein sequence ID" value="ENSLOCP00000010127.1"/>
    <property type="gene ID" value="ENSLOCG00000008340.1"/>
</dbReference>
<dbReference type="GO" id="GO:0008429">
    <property type="term" value="F:phosphatidylethanolamine binding"/>
    <property type="evidence" value="ECO:0000318"/>
    <property type="project" value="GO_Central"/>
</dbReference>
<dbReference type="FunFam" id="3.10.20.90:FF:000172">
    <property type="entry name" value="Gamma-aminobutyric acid receptor-associated protein-like 1"/>
    <property type="match status" value="1"/>
</dbReference>
<evidence type="ECO:0000256" key="4">
    <source>
        <dbReference type="ARBA" id="ARBA00023288"/>
    </source>
</evidence>
<evidence type="ECO:0000256" key="3">
    <source>
        <dbReference type="ARBA" id="ARBA00023136"/>
    </source>
</evidence>
<evidence type="ECO:0000256" key="1">
    <source>
        <dbReference type="ARBA" id="ARBA00004370"/>
    </source>
</evidence>
<dbReference type="Pfam" id="PF02991">
    <property type="entry name" value="ATG8"/>
    <property type="match status" value="1"/>
</dbReference>
<keyword evidence="6" id="KW-0072">Autophagy</keyword>
<dbReference type="GO" id="GO:0050811">
    <property type="term" value="F:GABA receptor binding"/>
    <property type="evidence" value="ECO:0000318"/>
    <property type="project" value="GO_Central"/>
</dbReference>
<proteinExistence type="inferred from homology"/>